<dbReference type="SUPFAM" id="SSF50814">
    <property type="entry name" value="Lipocalins"/>
    <property type="match status" value="1"/>
</dbReference>
<keyword evidence="2" id="KW-1185">Reference proteome</keyword>
<proteinExistence type="predicted"/>
<dbReference type="Pfam" id="PF09148">
    <property type="entry name" value="DUF1934"/>
    <property type="match status" value="1"/>
</dbReference>
<reference evidence="1 2" key="1">
    <citation type="submission" date="2014-02" db="EMBL/GenBank/DDBJ databases">
        <title>Draft genome sequence of Lysinibacillus sinduriensis JCM 15800.</title>
        <authorList>
            <person name="Zhang F."/>
            <person name="Wang G."/>
            <person name="Zhang L."/>
        </authorList>
    </citation>
    <scope>NUCLEOTIDE SEQUENCE [LARGE SCALE GENOMIC DNA]</scope>
    <source>
        <strain evidence="1 2">JCM 15800</strain>
    </source>
</reference>
<protein>
    <recommendedName>
        <fullName evidence="3">DUF1934 domain-containing protein</fullName>
    </recommendedName>
</protein>
<evidence type="ECO:0000313" key="1">
    <source>
        <dbReference type="EMBL" id="KGR75934.1"/>
    </source>
</evidence>
<name>A0A0A3HU13_9BACL</name>
<sequence length="146" mass="16689">MNSAETKVKIKLNSTILPVDGDRENYEMWLDGSLVEKSGKTYLRYTERLEEKEIRTTVKMGNEQALILRGGGVKMRLPFNIVQEEIGAYDTQFGSMPIVTKTRHLSYDYNEDKSMSGTFNVQYDLIISGQAVGKYTLEIQYSEVLE</sequence>
<accession>A0A0A3HU13</accession>
<dbReference type="OrthoDB" id="2352933at2"/>
<dbReference type="InterPro" id="IPR015231">
    <property type="entry name" value="DUF1934"/>
</dbReference>
<comment type="caution">
    <text evidence="1">The sequence shown here is derived from an EMBL/GenBank/DDBJ whole genome shotgun (WGS) entry which is preliminary data.</text>
</comment>
<dbReference type="Proteomes" id="UP000030408">
    <property type="component" value="Unassembled WGS sequence"/>
</dbReference>
<dbReference type="AlphaFoldDB" id="A0A0A3HU13"/>
<dbReference type="Gene3D" id="2.40.128.20">
    <property type="match status" value="1"/>
</dbReference>
<dbReference type="eggNOG" id="COG4506">
    <property type="taxonomic scope" value="Bacteria"/>
</dbReference>
<dbReference type="InterPro" id="IPR012674">
    <property type="entry name" value="Calycin"/>
</dbReference>
<organism evidence="1 2">
    <name type="scientific">Ureibacillus sinduriensis BLB-1 = JCM 15800</name>
    <dbReference type="NCBI Taxonomy" id="1384057"/>
    <lineage>
        <taxon>Bacteria</taxon>
        <taxon>Bacillati</taxon>
        <taxon>Bacillota</taxon>
        <taxon>Bacilli</taxon>
        <taxon>Bacillales</taxon>
        <taxon>Caryophanaceae</taxon>
        <taxon>Ureibacillus</taxon>
    </lineage>
</organism>
<evidence type="ECO:0000313" key="2">
    <source>
        <dbReference type="Proteomes" id="UP000030408"/>
    </source>
</evidence>
<dbReference type="STRING" id="1384057.CD33_08820"/>
<dbReference type="RefSeq" id="WP_036200067.1">
    <property type="nucleotide sequence ID" value="NZ_AVCY01000008.1"/>
</dbReference>
<gene>
    <name evidence="1" type="ORF">CD33_08820</name>
</gene>
<evidence type="ECO:0008006" key="3">
    <source>
        <dbReference type="Google" id="ProtNLM"/>
    </source>
</evidence>
<dbReference type="EMBL" id="JPVO01000048">
    <property type="protein sequence ID" value="KGR75934.1"/>
    <property type="molecule type" value="Genomic_DNA"/>
</dbReference>